<reference evidence="1" key="1">
    <citation type="submission" date="2020-04" db="EMBL/GenBank/DDBJ databases">
        <title>A chromosome-scale assembly and high-density genetic map of the yellow drum (Nibea albiflora) genome.</title>
        <authorList>
            <person name="Xu D."/>
            <person name="Zhang W."/>
            <person name="Chen R."/>
            <person name="Tan P."/>
            <person name="Wang L."/>
            <person name="Song H."/>
            <person name="Tian L."/>
            <person name="Zhu Q."/>
            <person name="Wang B."/>
        </authorList>
    </citation>
    <scope>NUCLEOTIDE SEQUENCE</scope>
    <source>
        <strain evidence="1">ZJHYS-2018</strain>
    </source>
</reference>
<organism evidence="1 2">
    <name type="scientific">Nibea albiflora</name>
    <name type="common">Yellow drum</name>
    <name type="synonym">Corvina albiflora</name>
    <dbReference type="NCBI Taxonomy" id="240163"/>
    <lineage>
        <taxon>Eukaryota</taxon>
        <taxon>Metazoa</taxon>
        <taxon>Chordata</taxon>
        <taxon>Craniata</taxon>
        <taxon>Vertebrata</taxon>
        <taxon>Euteleostomi</taxon>
        <taxon>Actinopterygii</taxon>
        <taxon>Neopterygii</taxon>
        <taxon>Teleostei</taxon>
        <taxon>Neoteleostei</taxon>
        <taxon>Acanthomorphata</taxon>
        <taxon>Eupercaria</taxon>
        <taxon>Sciaenidae</taxon>
        <taxon>Nibea</taxon>
    </lineage>
</organism>
<accession>A0ACB7EF72</accession>
<gene>
    <name evidence="1" type="ORF">GBF38_002650</name>
</gene>
<keyword evidence="2" id="KW-1185">Reference proteome</keyword>
<dbReference type="EMBL" id="CM024797">
    <property type="protein sequence ID" value="KAG8000372.1"/>
    <property type="molecule type" value="Genomic_DNA"/>
</dbReference>
<dbReference type="Proteomes" id="UP000805704">
    <property type="component" value="Chromosome 9"/>
</dbReference>
<proteinExistence type="predicted"/>
<name>A0ACB7EF72_NIBAL</name>
<sequence>MNSPMSTTEPEAPSASGCEPPIETDSQKQLRLFVTMLTTRLLNKCNALQGRTQEQWVAHMKTLVSQTMEGLTVKGNFCPDGKDIKKVCKAVQKELQKRYGSKGLVQTMILQEDATIDADIAQCLQTHTRAFIAEHKKKRSSGSWWDLDLVLALVGIVALCVIYVVLFLLFA</sequence>
<comment type="caution">
    <text evidence="1">The sequence shown here is derived from an EMBL/GenBank/DDBJ whole genome shotgun (WGS) entry which is preliminary data.</text>
</comment>
<evidence type="ECO:0000313" key="2">
    <source>
        <dbReference type="Proteomes" id="UP000805704"/>
    </source>
</evidence>
<evidence type="ECO:0000313" key="1">
    <source>
        <dbReference type="EMBL" id="KAG8000372.1"/>
    </source>
</evidence>
<protein>
    <submittedName>
        <fullName evidence="1">Uncharacterized protein</fullName>
    </submittedName>
</protein>